<evidence type="ECO:0000259" key="2">
    <source>
        <dbReference type="Pfam" id="PF07539"/>
    </source>
</evidence>
<gene>
    <name evidence="5" type="primary">UTP20_1</name>
    <name evidence="5" type="ORF">V5O48_008283</name>
</gene>
<feature type="domain" description="U3 small nucleolar RNA-associated protein 20 N-terminal" evidence="2">
    <location>
        <begin position="824"/>
        <end position="1431"/>
    </location>
</feature>
<dbReference type="InterPro" id="IPR011989">
    <property type="entry name" value="ARM-like"/>
</dbReference>
<evidence type="ECO:0000259" key="3">
    <source>
        <dbReference type="Pfam" id="PF20416"/>
    </source>
</evidence>
<dbReference type="Proteomes" id="UP001465976">
    <property type="component" value="Unassembled WGS sequence"/>
</dbReference>
<feature type="compositionally biased region" description="Acidic residues" evidence="1">
    <location>
        <begin position="2381"/>
        <end position="2395"/>
    </location>
</feature>
<name>A0ABR3FF05_9AGAR</name>
<accession>A0ABR3FF05</accession>
<dbReference type="Pfam" id="PF23099">
    <property type="entry name" value="UTP20_C"/>
    <property type="match status" value="1"/>
</dbReference>
<dbReference type="InterPro" id="IPR046523">
    <property type="entry name" value="UTP20_dom"/>
</dbReference>
<evidence type="ECO:0000313" key="6">
    <source>
        <dbReference type="Proteomes" id="UP001465976"/>
    </source>
</evidence>
<feature type="region of interest" description="Disordered" evidence="1">
    <location>
        <begin position="1041"/>
        <end position="1067"/>
    </location>
</feature>
<feature type="compositionally biased region" description="Acidic residues" evidence="1">
    <location>
        <begin position="1041"/>
        <end position="1057"/>
    </location>
</feature>
<dbReference type="InterPro" id="IPR011430">
    <property type="entry name" value="UTP20_N"/>
</dbReference>
<feature type="domain" description="U3 small nucleolar RNA-associated protein 20" evidence="3">
    <location>
        <begin position="1637"/>
        <end position="1861"/>
    </location>
</feature>
<dbReference type="EMBL" id="JBAHYK010000476">
    <property type="protein sequence ID" value="KAL0573671.1"/>
    <property type="molecule type" value="Genomic_DNA"/>
</dbReference>
<dbReference type="InterPro" id="IPR057525">
    <property type="entry name" value="UTP20_C"/>
</dbReference>
<evidence type="ECO:0000259" key="4">
    <source>
        <dbReference type="Pfam" id="PF23099"/>
    </source>
</evidence>
<feature type="compositionally biased region" description="Basic residues" evidence="1">
    <location>
        <begin position="2540"/>
        <end position="2560"/>
    </location>
</feature>
<evidence type="ECO:0000313" key="5">
    <source>
        <dbReference type="EMBL" id="KAL0573671.1"/>
    </source>
</evidence>
<reference evidence="5 6" key="1">
    <citation type="submission" date="2024-02" db="EMBL/GenBank/DDBJ databases">
        <title>A draft genome for the cacao thread blight pathogen Marasmius crinis-equi.</title>
        <authorList>
            <person name="Cohen S.P."/>
            <person name="Baruah I.K."/>
            <person name="Amoako-Attah I."/>
            <person name="Bukari Y."/>
            <person name="Meinhardt L.W."/>
            <person name="Bailey B.A."/>
        </authorList>
    </citation>
    <scope>NUCLEOTIDE SEQUENCE [LARGE SCALE GENOMIC DNA]</scope>
    <source>
        <strain evidence="5 6">GH-76</strain>
    </source>
</reference>
<keyword evidence="6" id="KW-1185">Reference proteome</keyword>
<proteinExistence type="predicted"/>
<dbReference type="PANTHER" id="PTHR17695">
    <property type="entry name" value="SMALL SUBUNIT PROCESSOME COMPONENT 20 HOMOLOG"/>
    <property type="match status" value="1"/>
</dbReference>
<dbReference type="SUPFAM" id="SSF48371">
    <property type="entry name" value="ARM repeat"/>
    <property type="match status" value="2"/>
</dbReference>
<dbReference type="PANTHER" id="PTHR17695:SF11">
    <property type="entry name" value="SMALL SUBUNIT PROCESSOME COMPONENT 20 HOMOLOG"/>
    <property type="match status" value="1"/>
</dbReference>
<dbReference type="Pfam" id="PF20416">
    <property type="entry name" value="UTP20"/>
    <property type="match status" value="1"/>
</dbReference>
<dbReference type="InterPro" id="IPR016024">
    <property type="entry name" value="ARM-type_fold"/>
</dbReference>
<dbReference type="InterPro" id="IPR052575">
    <property type="entry name" value="SSU_processome_comp_20"/>
</dbReference>
<feature type="region of interest" description="Disordered" evidence="1">
    <location>
        <begin position="2381"/>
        <end position="2402"/>
    </location>
</feature>
<feature type="domain" description="U3 small nucleolar RNA-associated protein 20 C-terminal" evidence="4">
    <location>
        <begin position="2301"/>
        <end position="2557"/>
    </location>
</feature>
<comment type="caution">
    <text evidence="5">The sequence shown here is derived from an EMBL/GenBank/DDBJ whole genome shotgun (WGS) entry which is preliminary data.</text>
</comment>
<organism evidence="5 6">
    <name type="scientific">Marasmius crinis-equi</name>
    <dbReference type="NCBI Taxonomy" id="585013"/>
    <lineage>
        <taxon>Eukaryota</taxon>
        <taxon>Fungi</taxon>
        <taxon>Dikarya</taxon>
        <taxon>Basidiomycota</taxon>
        <taxon>Agaricomycotina</taxon>
        <taxon>Agaricomycetes</taxon>
        <taxon>Agaricomycetidae</taxon>
        <taxon>Agaricales</taxon>
        <taxon>Marasmiineae</taxon>
        <taxon>Marasmiaceae</taxon>
        <taxon>Marasmius</taxon>
    </lineage>
</organism>
<dbReference type="Pfam" id="PF07539">
    <property type="entry name" value="UTP20_N"/>
    <property type="match status" value="1"/>
</dbReference>
<dbReference type="Gene3D" id="1.25.10.10">
    <property type="entry name" value="Leucine-rich Repeat Variant"/>
    <property type="match status" value="2"/>
</dbReference>
<evidence type="ECO:0000256" key="1">
    <source>
        <dbReference type="SAM" id="MobiDB-lite"/>
    </source>
</evidence>
<feature type="region of interest" description="Disordered" evidence="1">
    <location>
        <begin position="2535"/>
        <end position="2560"/>
    </location>
</feature>
<protein>
    <submittedName>
        <fullName evidence="5">U3 snoRNP protein</fullName>
    </submittedName>
</protein>
<sequence>MEEDEAIPVAQNRFKYKSYQNELKDVHLPSVLDNQSKLDQELDENQSHFYEALLHWQQLNLSPSYIKFVQKAGPISASLPLLLHNWKEVVDLWFEALGSSDDEGLKALLDLIQKIAQDLRSTIAPVYPKLLERLLKLPTRTIEPEALKTFLSTLSSLFKYLVTPSTTPELLETTWSALRHTLPKCLPEIQRAIAEVWGSVLRKLKANLREKAVVLIAEDLDGIDDAAAWSFVYACKSVSQTLHTVTPSLINPLITHYLTCEQNADSEYTLLRRVFTAFIHHVKGAEQFTLITDIIIKHLSSTTSEDTEKFRRVLEIAAVIASVRSGSRLTSQNITQLYALLPVTAPAEIQPALLKFSSALLTTGDMASWMSSARNYLARLWETEAMVGFTLRLHGVLVELGWGGWKMIAQPVLVKKSSKLLDSERDGREVVRLLAALCREGKMGEVDLVWKRKVEEWSFKKLKSFSERPGKLVVDEASELDDILALSTYFTPKITSVLVDIVSSSLEVELAFQQLDDFPSCAWVIGVCMKAIASRPAAQWSQSVDMSAWTRSSIRNWAWSKNVMSGVVDLSNASRQQVGDIAFDEAYSCIKDSILSHSRLLRLSSLKLLTSPLFKIPDDTREALQRCLQGEEISIDVQGVRERVLRIGKVEQMLKDGDAIGADLCVRWLTAQLKVNLRPLWSPAAKALESTSRRFGDTVWVLLFEELKKVVEGSDAISKGPSVDWDMEELAGGGADDDPWEDERSWRDPSAHKLWLAVIQWNDNRPRLARGSKDTPNDERYDHRSYELQLLSTLGECSALAEKRNRDLVPFFLSLTADSNSKLPRTKMVAWLSLFAKFQNPKALYSTETLRSLYISLLSHPDRSLQSSALSCLLTYKQRSLSLYEDKCRMLLDDTRWRDELTMLDISAIEETDRPEVVHVLVRLLFGIMLEKKGRSRGADKRSAVLTALAGCTEEELGLLVELMLKPVNGENQAIGKGEGEFVVRPISEEASDKQVNGYLTLLGDVLKNLGSRLVAYWPSLLGTTINCIASAQNRIEATMEVDAEQDNEDEAEEGAEQPEGAVSSTKSARAIRQLGLKRVAEFFRCPVDFDFAPYTKAAFPAFIAPRIATLDRENTQAPSALLELFFVWATDMKNVFFLVDFDVRVVPKILDCLIASNVKPAVISKIFDIVDRLLAHASEDEAVMQRILKPNMSLLLSNISIQIERSKGTSFISTPLGQRQIGTLAILAQYSSSASEASTLLTLFTPWLKRPSKVVPEKVKVDLLNIIGHLMQLIPELRDRESEASSKLYQLLSFLFQSLRSRNARLSLVATFNELAKIQVSLQELAEVLEGLNAYSTKRLDEPDFGRRLEAFNKLSDTLHKSLSASEWLPVLYNMLFFIHDPAELAIRTNASSCMRQFIDIVATGTAPEYEEEFSRVLFPGLKNGLHSKNELVRAEILSVISHAVHKCERISSLQDMRCLLAGGDEEANFFNNILHVQLHRRSRALRRLADQCDENPMRNSTLSDIFLPLIANYIVPTSTMDHHLVNDAINTTGRLAKHLSWSSYHALIQKYLRLSKAKDEAERVYVRTLVAVLENFHFVMEEVVEEGEGDEPREDEDGLGMPEEPVQKGAQSMAKIADAVNNKLIPSLLQYLESRDATTEDTTRIPIAIGVVKVAKHLPQASAKLQITRLLTTTSQIMRSKSQDTRDLTRDTLCRIAVVLGPSYLPTIFQELRGALLRGPHLHILATTVHHILVHVTTGGNEAQFSALDNCVADVAHVSAEVIFGESGKDVLAEGFKTKLREVKSSGSKGLDSFAITARHINLGSVSALLLPLRSIMQETETTKIMQLVDDVLKSVANGLNSNSLIKPADLLSLCHTLITQNSRFVQATAPRPQKKAKNHVIVQTKRQEAVDTDHYANNSFRFVVFGLDLLHTALRRSRFDFREPDIISRLQSMVVAVGNTLYSTNSSVLASGLKVVGGLVKCPLDSLERSLPVFIRQILEIIKRLGNTESDVAQTALKTLAVVLRDGPAVNVKEKDLTFLLELISPDLEEPSRQGSVFQMLRAIISRKFVVPEIYDLMDRVSEIMVTNQSPQVQELCRSVLLQFLLDYPQGKGRLRKQMTFLAKNLSYVHESGRKSVLELLSAIITKFQVNLIREYADILFVSLVMVVANDDASKCREMAAHLIKLLVERFDDERRQTMMSHLHVWSTQEAQSQLVRVASQVYGIVIDALGKDVSVYTPPIVENVTRSLSGSAEKLASMESHDEDSMDIDLEWQTPYYSLLVLGKLGGLFPELITPSEDSAVDWKIVTGLLLFPHAWVRTAACRLLGSLYSLSPVGSPSADSESSPLSYDGMKVAARHLALQLKSEHLDDALGLQVVKNLFFIGKCFAAIPIASAEDAEDAEDENADADEEEPPGHPNGSPLPWLFSTLSYQIRSAVIARRNRPSQKGNWAVQPMSVLRWFAAMASYLEPSVLERFLVHTLSPVYRITEDDTIQDPKMSELKDVSVELRDLIQSKVWATKFTTVYNQIRQGVLSVRKERKEAKILQMAINPQGAATRKAHRNTVKKDSRKRKNQSFR</sequence>